<dbReference type="Proteomes" id="UP000499080">
    <property type="component" value="Unassembled WGS sequence"/>
</dbReference>
<evidence type="ECO:0000313" key="3">
    <source>
        <dbReference type="Proteomes" id="UP000499080"/>
    </source>
</evidence>
<evidence type="ECO:0000256" key="1">
    <source>
        <dbReference type="SAM" id="MobiDB-lite"/>
    </source>
</evidence>
<name>A0A4Y2HZC3_ARAVE</name>
<dbReference type="EMBL" id="BGPR01002259">
    <property type="protein sequence ID" value="GBM70582.1"/>
    <property type="molecule type" value="Genomic_DNA"/>
</dbReference>
<accession>A0A4Y2HZC3</accession>
<dbReference type="AlphaFoldDB" id="A0A4Y2HZC3"/>
<organism evidence="2 3">
    <name type="scientific">Araneus ventricosus</name>
    <name type="common">Orbweaver spider</name>
    <name type="synonym">Epeira ventricosa</name>
    <dbReference type="NCBI Taxonomy" id="182803"/>
    <lineage>
        <taxon>Eukaryota</taxon>
        <taxon>Metazoa</taxon>
        <taxon>Ecdysozoa</taxon>
        <taxon>Arthropoda</taxon>
        <taxon>Chelicerata</taxon>
        <taxon>Arachnida</taxon>
        <taxon>Araneae</taxon>
        <taxon>Araneomorphae</taxon>
        <taxon>Entelegynae</taxon>
        <taxon>Araneoidea</taxon>
        <taxon>Araneidae</taxon>
        <taxon>Araneus</taxon>
    </lineage>
</organism>
<comment type="caution">
    <text evidence="2">The sequence shown here is derived from an EMBL/GenBank/DDBJ whole genome shotgun (WGS) entry which is preliminary data.</text>
</comment>
<keyword evidence="3" id="KW-1185">Reference proteome</keyword>
<protein>
    <submittedName>
        <fullName evidence="2">Uncharacterized protein</fullName>
    </submittedName>
</protein>
<feature type="region of interest" description="Disordered" evidence="1">
    <location>
        <begin position="145"/>
        <end position="166"/>
    </location>
</feature>
<proteinExistence type="predicted"/>
<reference evidence="2 3" key="1">
    <citation type="journal article" date="2019" name="Sci. Rep.">
        <title>Orb-weaving spider Araneus ventricosus genome elucidates the spidroin gene catalogue.</title>
        <authorList>
            <person name="Kono N."/>
            <person name="Nakamura H."/>
            <person name="Ohtoshi R."/>
            <person name="Moran D.A.P."/>
            <person name="Shinohara A."/>
            <person name="Yoshida Y."/>
            <person name="Fujiwara M."/>
            <person name="Mori M."/>
            <person name="Tomita M."/>
            <person name="Arakawa K."/>
        </authorList>
    </citation>
    <scope>NUCLEOTIDE SEQUENCE [LARGE SCALE GENOMIC DNA]</scope>
</reference>
<gene>
    <name evidence="2" type="ORF">AVEN_82239_1</name>
</gene>
<evidence type="ECO:0000313" key="2">
    <source>
        <dbReference type="EMBL" id="GBM70582.1"/>
    </source>
</evidence>
<sequence length="166" mass="18880">MSINSAPRGKQNIYDRHICRESFDIVPLEMLNIGTGQATGPFKLGKGEWMESHGICWHPGPESPVAAVITWELKSVLEVRPAIGNVANITTPLLQYSQEKRDPYDIVTQPEAKFLRPTLRRGTEKKGWRREGIERRSSMTMAEVRMRPREVDAESERAAKREGHEV</sequence>